<feature type="region of interest" description="Disordered" evidence="1">
    <location>
        <begin position="1"/>
        <end position="23"/>
    </location>
</feature>
<proteinExistence type="predicted"/>
<comment type="caution">
    <text evidence="2">The sequence shown here is derived from an EMBL/GenBank/DDBJ whole genome shotgun (WGS) entry which is preliminary data.</text>
</comment>
<evidence type="ECO:0000313" key="2">
    <source>
        <dbReference type="EMBL" id="OZM57817.1"/>
    </source>
</evidence>
<organism evidence="2 3">
    <name type="scientific">Lottiidibacillus patelloidae</name>
    <dbReference type="NCBI Taxonomy" id="2670334"/>
    <lineage>
        <taxon>Bacteria</taxon>
        <taxon>Bacillati</taxon>
        <taxon>Bacillota</taxon>
        <taxon>Bacilli</taxon>
        <taxon>Bacillales</taxon>
        <taxon>Bacillaceae</taxon>
        <taxon>Lottiidibacillus</taxon>
    </lineage>
</organism>
<protein>
    <submittedName>
        <fullName evidence="2">Uncharacterized protein</fullName>
    </submittedName>
</protein>
<evidence type="ECO:0000313" key="3">
    <source>
        <dbReference type="Proteomes" id="UP000217083"/>
    </source>
</evidence>
<reference evidence="3" key="1">
    <citation type="submission" date="2017-08" db="EMBL/GenBank/DDBJ databases">
        <authorList>
            <person name="Huang Z."/>
        </authorList>
    </citation>
    <scope>NUCLEOTIDE SEQUENCE [LARGE SCALE GENOMIC DNA]</scope>
    <source>
        <strain evidence="3">SA5d-4</strain>
    </source>
</reference>
<dbReference type="AlphaFoldDB" id="A0A263BWX1"/>
<dbReference type="Proteomes" id="UP000217083">
    <property type="component" value="Unassembled WGS sequence"/>
</dbReference>
<dbReference type="EMBL" id="NPIA01000002">
    <property type="protein sequence ID" value="OZM57817.1"/>
    <property type="molecule type" value="Genomic_DNA"/>
</dbReference>
<name>A0A263BWX1_9BACI</name>
<evidence type="ECO:0000256" key="1">
    <source>
        <dbReference type="SAM" id="MobiDB-lite"/>
    </source>
</evidence>
<accession>A0A263BWX1</accession>
<gene>
    <name evidence="2" type="ORF">CIB95_05500</name>
</gene>
<sequence>MEKIEDVAKSKSRDSYGKARVRRPRKKEEFAFFLRRLRPGPWKAKDFDGVFYYIFLRKREPNHPDRKSECVRFFLFL</sequence>
<reference evidence="2 3" key="2">
    <citation type="submission" date="2017-09" db="EMBL/GenBank/DDBJ databases">
        <title>Bacillus patelloidae sp. nov., isolated from the intestinal tract of a marine limpet.</title>
        <authorList>
            <person name="Liu R."/>
            <person name="Dong C."/>
            <person name="Shao Z."/>
        </authorList>
    </citation>
    <scope>NUCLEOTIDE SEQUENCE [LARGE SCALE GENOMIC DNA]</scope>
    <source>
        <strain evidence="2 3">SA5d-4</strain>
    </source>
</reference>
<keyword evidence="3" id="KW-1185">Reference proteome</keyword>
<feature type="compositionally biased region" description="Basic and acidic residues" evidence="1">
    <location>
        <begin position="1"/>
        <end position="17"/>
    </location>
</feature>